<name>A0A1I5ZZA5_9GAMM</name>
<dbReference type="InterPro" id="IPR047830">
    <property type="entry name" value="QHNDH_gamma"/>
</dbReference>
<evidence type="ECO:0000313" key="3">
    <source>
        <dbReference type="EMBL" id="SFQ61748.1"/>
    </source>
</evidence>
<dbReference type="RefSeq" id="WP_090536505.1">
    <property type="nucleotide sequence ID" value="NZ_FOYD01000001.1"/>
</dbReference>
<accession>A0A1I5ZZA5</accession>
<reference evidence="5" key="2">
    <citation type="submission" date="2023-07" db="EMBL/GenBank/DDBJ databases">
        <authorList>
            <person name="de Witt J."/>
        </authorList>
    </citation>
    <scope>NUCLEOTIDE SEQUENCE [LARGE SCALE GENOMIC DNA]</scope>
    <source>
        <strain evidence="5">FZJ</strain>
    </source>
</reference>
<proteinExistence type="predicted"/>
<dbReference type="Gene3D" id="4.10.940.10">
    <property type="entry name" value="Quinohemoprotein amine dehydrogenase, gamma subunit structural domain"/>
    <property type="match status" value="1"/>
</dbReference>
<sequence>MKHLKAINNKAQALEQAVAQDRVEEVLAMNATVGCTSTVDPGWETDVFGGVAGLCQPMEADLYGCADPCWWPAQVPDLMSTHSDWNKDAADSSTDWRKLDTVFPNDK</sequence>
<keyword evidence="5" id="KW-1185">Reference proteome</keyword>
<dbReference type="NCBIfam" id="NF037958">
    <property type="entry name" value="QH_gamma"/>
    <property type="match status" value="1"/>
</dbReference>
<organism evidence="3 4">
    <name type="scientific">Halopseudomonas formosensis</name>
    <dbReference type="NCBI Taxonomy" id="1002526"/>
    <lineage>
        <taxon>Bacteria</taxon>
        <taxon>Pseudomonadati</taxon>
        <taxon>Pseudomonadota</taxon>
        <taxon>Gammaproteobacteria</taxon>
        <taxon>Pseudomonadales</taxon>
        <taxon>Pseudomonadaceae</taxon>
        <taxon>Halopseudomonas</taxon>
    </lineage>
</organism>
<dbReference type="Proteomes" id="UP000242815">
    <property type="component" value="Unassembled WGS sequence"/>
</dbReference>
<evidence type="ECO:0000259" key="1">
    <source>
        <dbReference type="Pfam" id="PF08992"/>
    </source>
</evidence>
<dbReference type="EMBL" id="JAVRDO010000004">
    <property type="protein sequence ID" value="MDX9687141.1"/>
    <property type="molecule type" value="Genomic_DNA"/>
</dbReference>
<evidence type="ECO:0000313" key="2">
    <source>
        <dbReference type="EMBL" id="MDX9687141.1"/>
    </source>
</evidence>
<dbReference type="OrthoDB" id="5344384at2"/>
<dbReference type="STRING" id="1002526.SAMN05216578_101430"/>
<dbReference type="AlphaFoldDB" id="A0A1I5ZZA5"/>
<dbReference type="Proteomes" id="UP001281217">
    <property type="component" value="Unassembled WGS sequence"/>
</dbReference>
<reference evidence="2" key="3">
    <citation type="submission" date="2024-05" db="EMBL/GenBank/DDBJ databases">
        <authorList>
            <person name="de Witt J."/>
        </authorList>
    </citation>
    <scope>NUCLEOTIDE SEQUENCE</scope>
    <source>
        <strain evidence="2">FZJ</strain>
    </source>
</reference>
<dbReference type="GO" id="GO:0016638">
    <property type="term" value="F:oxidoreductase activity, acting on the CH-NH2 group of donors"/>
    <property type="evidence" value="ECO:0007669"/>
    <property type="project" value="InterPro"/>
</dbReference>
<protein>
    <submittedName>
        <fullName evidence="2">Quinohemoprotein amine dehydrogenase subunit gamma</fullName>
    </submittedName>
    <submittedName>
        <fullName evidence="3">Quinohemoprotein amine dehydrogenase, gamma subunit</fullName>
    </submittedName>
</protein>
<dbReference type="InterPro" id="IPR036487">
    <property type="entry name" value="QH-AmDH_gsu_sf"/>
</dbReference>
<dbReference type="Pfam" id="PF08992">
    <property type="entry name" value="QH-AmDH_gamma"/>
    <property type="match status" value="1"/>
</dbReference>
<feature type="domain" description="Quinohemoprotein amine dehydrogenase gamma subunit structural" evidence="1">
    <location>
        <begin position="32"/>
        <end position="104"/>
    </location>
</feature>
<dbReference type="EMBL" id="FOYD01000001">
    <property type="protein sequence ID" value="SFQ61748.1"/>
    <property type="molecule type" value="Genomic_DNA"/>
</dbReference>
<evidence type="ECO:0000313" key="4">
    <source>
        <dbReference type="Proteomes" id="UP000242815"/>
    </source>
</evidence>
<gene>
    <name evidence="2" type="primary">qhpC</name>
    <name evidence="2" type="ORF">RED13_001563</name>
    <name evidence="3" type="ORF">SAMN05216578_101430</name>
</gene>
<reference evidence="3 4" key="1">
    <citation type="submission" date="2016-10" db="EMBL/GenBank/DDBJ databases">
        <authorList>
            <person name="de Groot N.N."/>
        </authorList>
    </citation>
    <scope>NUCLEOTIDE SEQUENCE [LARGE SCALE GENOMIC DNA]</scope>
    <source>
        <strain evidence="3 4">JCM 18415</strain>
    </source>
</reference>
<dbReference type="InterPro" id="IPR015084">
    <property type="entry name" value="QH-AmDH_gsu_dom"/>
</dbReference>
<evidence type="ECO:0000313" key="5">
    <source>
        <dbReference type="Proteomes" id="UP001281217"/>
    </source>
</evidence>
<dbReference type="SUPFAM" id="SSF69131">
    <property type="entry name" value="Quinohemoprotein amine dehydrogenase C chain"/>
    <property type="match status" value="1"/>
</dbReference>